<dbReference type="EMBL" id="ML735239">
    <property type="protein sequence ID" value="KAE8392229.1"/>
    <property type="molecule type" value="Genomic_DNA"/>
</dbReference>
<protein>
    <submittedName>
        <fullName evidence="1">Uncharacterized protein</fullName>
    </submittedName>
</protein>
<evidence type="ECO:0000313" key="1">
    <source>
        <dbReference type="EMBL" id="KAE8392229.1"/>
    </source>
</evidence>
<organism evidence="1">
    <name type="scientific">Petromyces alliaceus</name>
    <name type="common">Aspergillus alliaceus</name>
    <dbReference type="NCBI Taxonomy" id="209559"/>
    <lineage>
        <taxon>Eukaryota</taxon>
        <taxon>Fungi</taxon>
        <taxon>Dikarya</taxon>
        <taxon>Ascomycota</taxon>
        <taxon>Pezizomycotina</taxon>
        <taxon>Eurotiomycetes</taxon>
        <taxon>Eurotiomycetidae</taxon>
        <taxon>Eurotiales</taxon>
        <taxon>Aspergillaceae</taxon>
        <taxon>Aspergillus</taxon>
        <taxon>Aspergillus subgen. Circumdati</taxon>
    </lineage>
</organism>
<name>A0A5N7CE62_PETAA</name>
<proteinExistence type="predicted"/>
<dbReference type="AlphaFoldDB" id="A0A5N7CE62"/>
<accession>A0A5N7CE62</accession>
<sequence length="103" mass="11988">MPCIVELHNYSPINTYIKRMYYCCTLLELHFPRPLIRLLYLALPRNSHSLIPPFIPGLLLEPTQPCRSPRRASSQSRVLSNVRQGRRGPVTLHWLVSRRPCPN</sequence>
<reference evidence="1" key="1">
    <citation type="submission" date="2019-04" db="EMBL/GenBank/DDBJ databases">
        <title>Friends and foes A comparative genomics studyof 23 Aspergillus species from section Flavi.</title>
        <authorList>
            <consortium name="DOE Joint Genome Institute"/>
            <person name="Kjaerbolling I."/>
            <person name="Vesth T."/>
            <person name="Frisvad J.C."/>
            <person name="Nybo J.L."/>
            <person name="Theobald S."/>
            <person name="Kildgaard S."/>
            <person name="Isbrandt T."/>
            <person name="Kuo A."/>
            <person name="Sato A."/>
            <person name="Lyhne E.K."/>
            <person name="Kogle M.E."/>
            <person name="Wiebenga A."/>
            <person name="Kun R.S."/>
            <person name="Lubbers R.J."/>
            <person name="Makela M.R."/>
            <person name="Barry K."/>
            <person name="Chovatia M."/>
            <person name="Clum A."/>
            <person name="Daum C."/>
            <person name="Haridas S."/>
            <person name="He G."/>
            <person name="LaButti K."/>
            <person name="Lipzen A."/>
            <person name="Mondo S."/>
            <person name="Riley R."/>
            <person name="Salamov A."/>
            <person name="Simmons B.A."/>
            <person name="Magnuson J.K."/>
            <person name="Henrissat B."/>
            <person name="Mortensen U.H."/>
            <person name="Larsen T.O."/>
            <person name="Devries R.P."/>
            <person name="Grigoriev I.V."/>
            <person name="Machida M."/>
            <person name="Baker S.E."/>
            <person name="Andersen M.R."/>
        </authorList>
    </citation>
    <scope>NUCLEOTIDE SEQUENCE [LARGE SCALE GENOMIC DNA]</scope>
    <source>
        <strain evidence="1">IBT 14317</strain>
    </source>
</reference>
<gene>
    <name evidence="1" type="ORF">BDV23DRAFT_151846</name>
</gene>
<dbReference type="Proteomes" id="UP000326877">
    <property type="component" value="Unassembled WGS sequence"/>
</dbReference>